<organism evidence="3 4">
    <name type="scientific">Romanomermis culicivorax</name>
    <name type="common">Nematode worm</name>
    <dbReference type="NCBI Taxonomy" id="13658"/>
    <lineage>
        <taxon>Eukaryota</taxon>
        <taxon>Metazoa</taxon>
        <taxon>Ecdysozoa</taxon>
        <taxon>Nematoda</taxon>
        <taxon>Enoplea</taxon>
        <taxon>Dorylaimia</taxon>
        <taxon>Mermithida</taxon>
        <taxon>Mermithoidea</taxon>
        <taxon>Mermithidae</taxon>
        <taxon>Romanomermis</taxon>
    </lineage>
</organism>
<dbReference type="GO" id="GO:0007186">
    <property type="term" value="P:G protein-coupled receptor signaling pathway"/>
    <property type="evidence" value="ECO:0007669"/>
    <property type="project" value="InterPro"/>
</dbReference>
<dbReference type="GO" id="GO:0005096">
    <property type="term" value="F:GTPase activator activity"/>
    <property type="evidence" value="ECO:0007669"/>
    <property type="project" value="TreeGrafter"/>
</dbReference>
<dbReference type="InterPro" id="IPR047017">
    <property type="entry name" value="RGS6/7/9/11_DHEX_sf"/>
</dbReference>
<keyword evidence="3" id="KW-1185">Reference proteome</keyword>
<evidence type="ECO:0000256" key="1">
    <source>
        <dbReference type="ARBA" id="ARBA00022700"/>
    </source>
</evidence>
<dbReference type="GO" id="GO:0035556">
    <property type="term" value="P:intracellular signal transduction"/>
    <property type="evidence" value="ECO:0007669"/>
    <property type="project" value="InterPro"/>
</dbReference>
<dbReference type="Pfam" id="PF00610">
    <property type="entry name" value="DEP"/>
    <property type="match status" value="1"/>
</dbReference>
<dbReference type="InterPro" id="IPR036390">
    <property type="entry name" value="WH_DNA-bd_sf"/>
</dbReference>
<dbReference type="Proteomes" id="UP000887565">
    <property type="component" value="Unplaced"/>
</dbReference>
<dbReference type="InterPro" id="IPR015898">
    <property type="entry name" value="G-protein_gamma-like_dom"/>
</dbReference>
<dbReference type="PANTHER" id="PTHR45746:SF5">
    <property type="entry name" value="REGULATOR OF G-PROTEIN SIGNALING 7"/>
    <property type="match status" value="1"/>
</dbReference>
<dbReference type="InterPro" id="IPR036284">
    <property type="entry name" value="GGL_sf"/>
</dbReference>
<proteinExistence type="predicted"/>
<dbReference type="CDD" id="cd00068">
    <property type="entry name" value="GGL"/>
    <property type="match status" value="1"/>
</dbReference>
<dbReference type="PROSITE" id="PS50186">
    <property type="entry name" value="DEP"/>
    <property type="match status" value="1"/>
</dbReference>
<dbReference type="GO" id="GO:0009968">
    <property type="term" value="P:negative regulation of signal transduction"/>
    <property type="evidence" value="ECO:0007669"/>
    <property type="project" value="UniProtKB-KW"/>
</dbReference>
<dbReference type="SMART" id="SM00049">
    <property type="entry name" value="DEP"/>
    <property type="match status" value="1"/>
</dbReference>
<dbReference type="OMA" id="RVECWAF"/>
<dbReference type="GO" id="GO:0008277">
    <property type="term" value="P:regulation of G protein-coupled receptor signaling pathway"/>
    <property type="evidence" value="ECO:0007669"/>
    <property type="project" value="InterPro"/>
</dbReference>
<dbReference type="InterPro" id="IPR047016">
    <property type="entry name" value="RGS6/7/9/11"/>
</dbReference>
<dbReference type="PANTHER" id="PTHR45746">
    <property type="entry name" value="LP21163P"/>
    <property type="match status" value="1"/>
</dbReference>
<name>A0A915JD24_ROMCU</name>
<dbReference type="CDD" id="cd04450">
    <property type="entry name" value="DEP_RGS7-like"/>
    <property type="match status" value="1"/>
</dbReference>
<dbReference type="AlphaFoldDB" id="A0A915JD24"/>
<dbReference type="GO" id="GO:0005737">
    <property type="term" value="C:cytoplasm"/>
    <property type="evidence" value="ECO:0007669"/>
    <property type="project" value="TreeGrafter"/>
</dbReference>
<reference evidence="4" key="1">
    <citation type="submission" date="2022-11" db="UniProtKB">
        <authorList>
            <consortium name="WormBaseParasite"/>
        </authorList>
    </citation>
    <scope>IDENTIFICATION</scope>
</reference>
<dbReference type="Gene3D" id="1.10.10.10">
    <property type="entry name" value="Winged helix-like DNA-binding domain superfamily/Winged helix DNA-binding domain"/>
    <property type="match status" value="1"/>
</dbReference>
<feature type="domain" description="DEP" evidence="2">
    <location>
        <begin position="40"/>
        <end position="116"/>
    </location>
</feature>
<protein>
    <submittedName>
        <fullName evidence="4">DEP domain-containing protein</fullName>
    </submittedName>
</protein>
<dbReference type="InterPro" id="IPR036388">
    <property type="entry name" value="WH-like_DNA-bd_sf"/>
</dbReference>
<keyword evidence="1" id="KW-0734">Signal transduction inhibitor</keyword>
<dbReference type="SMART" id="SM01224">
    <property type="entry name" value="G_gamma"/>
    <property type="match status" value="1"/>
</dbReference>
<dbReference type="GO" id="GO:0005886">
    <property type="term" value="C:plasma membrane"/>
    <property type="evidence" value="ECO:0007669"/>
    <property type="project" value="TreeGrafter"/>
</dbReference>
<dbReference type="InterPro" id="IPR040759">
    <property type="entry name" value="RGS_DHEX"/>
</dbReference>
<sequence>MVGEWQVLKNQQAENRKTTHILYLNDLLTMDEICMKMQSTETGLMVKTLKYFRVSVPASFSGQDLIEWLSRTLKIDDNAECVHLANQLCVYGYLFPVFDNATTSIRDNNTLYRSQIPYFWPSLNSNPDDVEYAIYLSKRLLRNEEKHGLSESEAEAFNKTRELLGHMWDFIQNQAEMQLKLFKEKKKVEKVVFDSQEKAFWRVHRPQHGQSVCLDERYGKLEKKIRKRTSKEYHQELDRLKFALKTKPWLKSPKAVETLVSGCEQFTEYDSFLTPLKDPSNPWITDDQSLWVLNADM</sequence>
<dbReference type="Pfam" id="PF00631">
    <property type="entry name" value="G-gamma"/>
    <property type="match status" value="1"/>
</dbReference>
<dbReference type="SMART" id="SM00224">
    <property type="entry name" value="GGL"/>
    <property type="match status" value="1"/>
</dbReference>
<dbReference type="InterPro" id="IPR000591">
    <property type="entry name" value="DEP_dom"/>
</dbReference>
<dbReference type="SUPFAM" id="SSF48670">
    <property type="entry name" value="Transducin (heterotrimeric G protein), gamma chain"/>
    <property type="match status" value="1"/>
</dbReference>
<evidence type="ECO:0000313" key="4">
    <source>
        <dbReference type="WBParaSite" id="nRc.2.0.1.t24408-RA"/>
    </source>
</evidence>
<evidence type="ECO:0000259" key="2">
    <source>
        <dbReference type="PROSITE" id="PS50186"/>
    </source>
</evidence>
<accession>A0A915JD24</accession>
<dbReference type="Pfam" id="PF18148">
    <property type="entry name" value="RGS_DHEX"/>
    <property type="match status" value="1"/>
</dbReference>
<dbReference type="WBParaSite" id="nRc.2.0.1.t24408-RA">
    <property type="protein sequence ID" value="nRc.2.0.1.t24408-RA"/>
    <property type="gene ID" value="nRc.2.0.1.g24408"/>
</dbReference>
<dbReference type="Gene3D" id="1.10.1240.60">
    <property type="match status" value="1"/>
</dbReference>
<dbReference type="GO" id="GO:0043005">
    <property type="term" value="C:neuron projection"/>
    <property type="evidence" value="ECO:0007669"/>
    <property type="project" value="TreeGrafter"/>
</dbReference>
<evidence type="ECO:0000313" key="3">
    <source>
        <dbReference type="Proteomes" id="UP000887565"/>
    </source>
</evidence>
<dbReference type="SUPFAM" id="SSF46785">
    <property type="entry name" value="Winged helix' DNA-binding domain"/>
    <property type="match status" value="1"/>
</dbReference>